<feature type="compositionally biased region" description="Low complexity" evidence="1">
    <location>
        <begin position="1"/>
        <end position="15"/>
    </location>
</feature>
<gene>
    <name evidence="2" type="ORF">ATL40_2337</name>
</gene>
<dbReference type="EMBL" id="PDJD01000001">
    <property type="protein sequence ID" value="PFG20727.1"/>
    <property type="molecule type" value="Genomic_DNA"/>
</dbReference>
<organism evidence="2 3">
    <name type="scientific">Serinibacter salmoneus</name>
    <dbReference type="NCBI Taxonomy" id="556530"/>
    <lineage>
        <taxon>Bacteria</taxon>
        <taxon>Bacillati</taxon>
        <taxon>Actinomycetota</taxon>
        <taxon>Actinomycetes</taxon>
        <taxon>Micrococcales</taxon>
        <taxon>Beutenbergiaceae</taxon>
        <taxon>Serinibacter</taxon>
    </lineage>
</organism>
<protein>
    <submittedName>
        <fullName evidence="2">Uncharacterized protein</fullName>
    </submittedName>
</protein>
<name>A0A2A9D205_9MICO</name>
<keyword evidence="3" id="KW-1185">Reference proteome</keyword>
<accession>A0A2A9D205</accession>
<evidence type="ECO:0000313" key="3">
    <source>
        <dbReference type="Proteomes" id="UP000224915"/>
    </source>
</evidence>
<reference evidence="2 3" key="1">
    <citation type="submission" date="2017-10" db="EMBL/GenBank/DDBJ databases">
        <title>Sequencing the genomes of 1000 actinobacteria strains.</title>
        <authorList>
            <person name="Klenk H.-P."/>
        </authorList>
    </citation>
    <scope>NUCLEOTIDE SEQUENCE [LARGE SCALE GENOMIC DNA]</scope>
    <source>
        <strain evidence="2 3">DSM 21801</strain>
    </source>
</reference>
<proteinExistence type="predicted"/>
<sequence>MPTETATPTSTTAPPSREPLGEIPDFIQKLVEQAPPLSQERYQRIAVILQGGRPRG</sequence>
<evidence type="ECO:0000256" key="1">
    <source>
        <dbReference type="SAM" id="MobiDB-lite"/>
    </source>
</evidence>
<dbReference type="AlphaFoldDB" id="A0A2A9D205"/>
<dbReference type="Proteomes" id="UP000224915">
    <property type="component" value="Unassembled WGS sequence"/>
</dbReference>
<comment type="caution">
    <text evidence="2">The sequence shown here is derived from an EMBL/GenBank/DDBJ whole genome shotgun (WGS) entry which is preliminary data.</text>
</comment>
<feature type="region of interest" description="Disordered" evidence="1">
    <location>
        <begin position="1"/>
        <end position="21"/>
    </location>
</feature>
<evidence type="ECO:0000313" key="2">
    <source>
        <dbReference type="EMBL" id="PFG20727.1"/>
    </source>
</evidence>